<dbReference type="PANTHER" id="PTHR30337:SF0">
    <property type="entry name" value="NUCLEASE SBCCD SUBUNIT D"/>
    <property type="match status" value="1"/>
</dbReference>
<dbReference type="InterPro" id="IPR041796">
    <property type="entry name" value="Mre11_N"/>
</dbReference>
<reference evidence="5" key="1">
    <citation type="journal article" date="2014" name="Front. Microbiol.">
        <title>High frequency of phylogenetically diverse reductive dehalogenase-homologous genes in deep subseafloor sedimentary metagenomes.</title>
        <authorList>
            <person name="Kawai M."/>
            <person name="Futagami T."/>
            <person name="Toyoda A."/>
            <person name="Takaki Y."/>
            <person name="Nishi S."/>
            <person name="Hori S."/>
            <person name="Arai W."/>
            <person name="Tsubouchi T."/>
            <person name="Morono Y."/>
            <person name="Uchiyama I."/>
            <person name="Ito T."/>
            <person name="Fujiyama A."/>
            <person name="Inagaki F."/>
            <person name="Takami H."/>
        </authorList>
    </citation>
    <scope>NUCLEOTIDE SEQUENCE</scope>
    <source>
        <strain evidence="5">Expedition CK06-06</strain>
    </source>
</reference>
<dbReference type="GO" id="GO:0008408">
    <property type="term" value="F:3'-5' exonuclease activity"/>
    <property type="evidence" value="ECO:0007669"/>
    <property type="project" value="InterPro"/>
</dbReference>
<gene>
    <name evidence="5" type="ORF">S01H1_42102</name>
</gene>
<keyword evidence="3" id="KW-0269">Exonuclease</keyword>
<dbReference type="Pfam" id="PF00149">
    <property type="entry name" value="Metallophos"/>
    <property type="match status" value="1"/>
</dbReference>
<dbReference type="InterPro" id="IPR004843">
    <property type="entry name" value="Calcineurin-like_PHP"/>
</dbReference>
<feature type="non-terminal residue" evidence="5">
    <location>
        <position position="264"/>
    </location>
</feature>
<evidence type="ECO:0000256" key="2">
    <source>
        <dbReference type="ARBA" id="ARBA00022801"/>
    </source>
</evidence>
<dbReference type="SUPFAM" id="SSF56300">
    <property type="entry name" value="Metallo-dependent phosphatases"/>
    <property type="match status" value="1"/>
</dbReference>
<dbReference type="InterPro" id="IPR050535">
    <property type="entry name" value="DNA_Repair-Maintenance_Comp"/>
</dbReference>
<feature type="domain" description="Calcineurin-like phosphoesterase" evidence="4">
    <location>
        <begin position="5"/>
        <end position="238"/>
    </location>
</feature>
<name>X0VTZ4_9ZZZZ</name>
<accession>X0VTZ4</accession>
<protein>
    <recommendedName>
        <fullName evidence="4">Calcineurin-like phosphoesterase domain-containing protein</fullName>
    </recommendedName>
</protein>
<keyword evidence="1" id="KW-0540">Nuclease</keyword>
<evidence type="ECO:0000256" key="3">
    <source>
        <dbReference type="ARBA" id="ARBA00022839"/>
    </source>
</evidence>
<keyword evidence="2" id="KW-0378">Hydrolase</keyword>
<dbReference type="CDD" id="cd00840">
    <property type="entry name" value="MPP_Mre11_N"/>
    <property type="match status" value="1"/>
</dbReference>
<dbReference type="NCBIfam" id="TIGR00619">
    <property type="entry name" value="sbcd"/>
    <property type="match status" value="1"/>
</dbReference>
<dbReference type="PANTHER" id="PTHR30337">
    <property type="entry name" value="COMPONENT OF ATP-DEPENDENT DSDNA EXONUCLEASE"/>
    <property type="match status" value="1"/>
</dbReference>
<evidence type="ECO:0000313" key="5">
    <source>
        <dbReference type="EMBL" id="GAG03991.1"/>
    </source>
</evidence>
<dbReference type="GO" id="GO:0006259">
    <property type="term" value="P:DNA metabolic process"/>
    <property type="evidence" value="ECO:0007669"/>
    <property type="project" value="InterPro"/>
</dbReference>
<dbReference type="GO" id="GO:0004519">
    <property type="term" value="F:endonuclease activity"/>
    <property type="evidence" value="ECO:0007669"/>
    <property type="project" value="InterPro"/>
</dbReference>
<sequence>MGAVMRVLHFADLHLGVETYGRPDPVTGLSTRLLDFLRAFDEMVDFAIEEQVDVVLFCGDAYKSREPSQTHQREFARRIRRLVDADVPVLLLVGNHDLPGAVSRATTLEIFDTLGIEKVHVAAKPETLIIPTRGGPLQIVALPWLTPSRLLTREEYKNMTVDQLLRAMEDRMGQFIQEQAEELDPNLPTVLAAHVAMSGSIVQTGSEEWMTVGRYPQLMKSTLRPELFDYVGLGHHHVAQVLSHAPPIVYPGSLQRVDFGEEKG</sequence>
<dbReference type="InterPro" id="IPR029052">
    <property type="entry name" value="Metallo-depent_PP-like"/>
</dbReference>
<comment type="caution">
    <text evidence="5">The sequence shown here is derived from an EMBL/GenBank/DDBJ whole genome shotgun (WGS) entry which is preliminary data.</text>
</comment>
<evidence type="ECO:0000256" key="1">
    <source>
        <dbReference type="ARBA" id="ARBA00022722"/>
    </source>
</evidence>
<organism evidence="5">
    <name type="scientific">marine sediment metagenome</name>
    <dbReference type="NCBI Taxonomy" id="412755"/>
    <lineage>
        <taxon>unclassified sequences</taxon>
        <taxon>metagenomes</taxon>
        <taxon>ecological metagenomes</taxon>
    </lineage>
</organism>
<dbReference type="EMBL" id="BARS01026739">
    <property type="protein sequence ID" value="GAG03991.1"/>
    <property type="molecule type" value="Genomic_DNA"/>
</dbReference>
<dbReference type="AlphaFoldDB" id="X0VTZ4"/>
<dbReference type="Gene3D" id="3.60.21.10">
    <property type="match status" value="1"/>
</dbReference>
<proteinExistence type="predicted"/>
<dbReference type="InterPro" id="IPR004593">
    <property type="entry name" value="SbcD"/>
</dbReference>
<evidence type="ECO:0000259" key="4">
    <source>
        <dbReference type="Pfam" id="PF00149"/>
    </source>
</evidence>